<dbReference type="Proteomes" id="UP001497535">
    <property type="component" value="Unassembled WGS sequence"/>
</dbReference>
<comment type="caution">
    <text evidence="1">The sequence shown here is derived from an EMBL/GenBank/DDBJ whole genome shotgun (WGS) entry which is preliminary data.</text>
</comment>
<accession>A0ACB0XT34</accession>
<protein>
    <submittedName>
        <fullName evidence="1">Uncharacterized protein</fullName>
    </submittedName>
</protein>
<sequence length="156" mass="18218">MEIYLLRRAEWEKFYNCNRINVEDVPFVERYHPLNGTIIIGLFVIFEALYLPCLFAIYKHTEHSCYKLLFFIGISDMLMLLFHGLESGVYSFTGEMFCPNYNFNYVTGSFGAALFALETSANIFLAIDRCCDFISPKLCEFLFNGILITHIYFLLF</sequence>
<dbReference type="EMBL" id="CAVMJV010000002">
    <property type="protein sequence ID" value="CAK5016098.1"/>
    <property type="molecule type" value="Genomic_DNA"/>
</dbReference>
<reference evidence="1" key="1">
    <citation type="submission" date="2023-11" db="EMBL/GenBank/DDBJ databases">
        <authorList>
            <person name="Poullet M."/>
        </authorList>
    </citation>
    <scope>NUCLEOTIDE SEQUENCE</scope>
    <source>
        <strain evidence="1">E1834</strain>
    </source>
</reference>
<evidence type="ECO:0000313" key="2">
    <source>
        <dbReference type="Proteomes" id="UP001497535"/>
    </source>
</evidence>
<evidence type="ECO:0000313" key="1">
    <source>
        <dbReference type="EMBL" id="CAK5016098.1"/>
    </source>
</evidence>
<organism evidence="1 2">
    <name type="scientific">Meloidogyne enterolobii</name>
    <name type="common">Root-knot nematode worm</name>
    <name type="synonym">Meloidogyne mayaguensis</name>
    <dbReference type="NCBI Taxonomy" id="390850"/>
    <lineage>
        <taxon>Eukaryota</taxon>
        <taxon>Metazoa</taxon>
        <taxon>Ecdysozoa</taxon>
        <taxon>Nematoda</taxon>
        <taxon>Chromadorea</taxon>
        <taxon>Rhabditida</taxon>
        <taxon>Tylenchina</taxon>
        <taxon>Tylenchomorpha</taxon>
        <taxon>Tylenchoidea</taxon>
        <taxon>Meloidogynidae</taxon>
        <taxon>Meloidogyninae</taxon>
        <taxon>Meloidogyne</taxon>
    </lineage>
</organism>
<keyword evidence="2" id="KW-1185">Reference proteome</keyword>
<gene>
    <name evidence="1" type="ORF">MENTE1834_LOCUS3203</name>
</gene>
<name>A0ACB0XT34_MELEN</name>
<proteinExistence type="predicted"/>